<keyword evidence="1" id="KW-1133">Transmembrane helix</keyword>
<dbReference type="Pfam" id="PF20221">
    <property type="entry name" value="DUF6580"/>
    <property type="match status" value="1"/>
</dbReference>
<dbReference type="InterPro" id="IPR046487">
    <property type="entry name" value="DUF6580"/>
</dbReference>
<feature type="transmembrane region" description="Helical" evidence="1">
    <location>
        <begin position="35"/>
        <end position="54"/>
    </location>
</feature>
<proteinExistence type="predicted"/>
<name>A0A1G2R468_9BACT</name>
<reference evidence="2 3" key="1">
    <citation type="journal article" date="2016" name="Nat. Commun.">
        <title>Thousands of microbial genomes shed light on interconnected biogeochemical processes in an aquifer system.</title>
        <authorList>
            <person name="Anantharaman K."/>
            <person name="Brown C.T."/>
            <person name="Hug L.A."/>
            <person name="Sharon I."/>
            <person name="Castelle C.J."/>
            <person name="Probst A.J."/>
            <person name="Thomas B.C."/>
            <person name="Singh A."/>
            <person name="Wilkins M.J."/>
            <person name="Karaoz U."/>
            <person name="Brodie E.L."/>
            <person name="Williams K.H."/>
            <person name="Hubbard S.S."/>
            <person name="Banfield J.F."/>
        </authorList>
    </citation>
    <scope>NUCLEOTIDE SEQUENCE [LARGE SCALE GENOMIC DNA]</scope>
</reference>
<accession>A0A1G2R468</accession>
<evidence type="ECO:0000256" key="1">
    <source>
        <dbReference type="SAM" id="Phobius"/>
    </source>
</evidence>
<dbReference type="EMBL" id="MHTW01000019">
    <property type="protein sequence ID" value="OHA67032.1"/>
    <property type="molecule type" value="Genomic_DNA"/>
</dbReference>
<feature type="transmembrane region" description="Helical" evidence="1">
    <location>
        <begin position="84"/>
        <end position="101"/>
    </location>
</feature>
<keyword evidence="1" id="KW-0812">Transmembrane</keyword>
<evidence type="ECO:0000313" key="2">
    <source>
        <dbReference type="EMBL" id="OHA67032.1"/>
    </source>
</evidence>
<evidence type="ECO:0008006" key="4">
    <source>
        <dbReference type="Google" id="ProtNLM"/>
    </source>
</evidence>
<dbReference type="AlphaFoldDB" id="A0A1G2R468"/>
<evidence type="ECO:0000313" key="3">
    <source>
        <dbReference type="Proteomes" id="UP000176901"/>
    </source>
</evidence>
<sequence>MIVFLKSRVLSQGVFLLGFTFIALATTVAVRLLPHIPNFTPLGAFALFVGVFVARKHWWGLLLPLLAMFLSDLFIGFYDLKLMAVVYGSFLAYTAMGMLVAKRRSIATVFLGSIGGAILFYLTTNFAVWAFSSWYPHTIQGLMLSYTFALPFFKYTILGDLFFTSILFGVYEFATSFLYQRQVKLSLTKVGIT</sequence>
<dbReference type="Proteomes" id="UP000176901">
    <property type="component" value="Unassembled WGS sequence"/>
</dbReference>
<gene>
    <name evidence="2" type="ORF">A3C82_01080</name>
</gene>
<comment type="caution">
    <text evidence="2">The sequence shown here is derived from an EMBL/GenBank/DDBJ whole genome shotgun (WGS) entry which is preliminary data.</text>
</comment>
<protein>
    <recommendedName>
        <fullName evidence="4">Rod shape-determining protein MreD</fullName>
    </recommendedName>
</protein>
<keyword evidence="1" id="KW-0472">Membrane</keyword>
<feature type="transmembrane region" description="Helical" evidence="1">
    <location>
        <begin position="152"/>
        <end position="174"/>
    </location>
</feature>
<organism evidence="2 3">
    <name type="scientific">Candidatus Wildermuthbacteria bacterium RIFCSPHIGHO2_02_FULL_47_12</name>
    <dbReference type="NCBI Taxonomy" id="1802451"/>
    <lineage>
        <taxon>Bacteria</taxon>
        <taxon>Candidatus Wildermuthiibacteriota</taxon>
    </lineage>
</organism>
<feature type="transmembrane region" description="Helical" evidence="1">
    <location>
        <begin position="108"/>
        <end position="132"/>
    </location>
</feature>
<feature type="transmembrane region" description="Helical" evidence="1">
    <location>
        <begin position="61"/>
        <end position="78"/>
    </location>
</feature>